<comment type="caution">
    <text evidence="2">The sequence shown here is derived from an EMBL/GenBank/DDBJ whole genome shotgun (WGS) entry which is preliminary data.</text>
</comment>
<evidence type="ECO:0000313" key="2">
    <source>
        <dbReference type="EMBL" id="MET3644430.1"/>
    </source>
</evidence>
<proteinExistence type="predicted"/>
<dbReference type="Proteomes" id="UP001549055">
    <property type="component" value="Unassembled WGS sequence"/>
</dbReference>
<evidence type="ECO:0008006" key="4">
    <source>
        <dbReference type="Google" id="ProtNLM"/>
    </source>
</evidence>
<evidence type="ECO:0000313" key="3">
    <source>
        <dbReference type="Proteomes" id="UP001549055"/>
    </source>
</evidence>
<dbReference type="EMBL" id="JBEPMK010000003">
    <property type="protein sequence ID" value="MET3644430.1"/>
    <property type="molecule type" value="Genomic_DNA"/>
</dbReference>
<evidence type="ECO:0000256" key="1">
    <source>
        <dbReference type="SAM" id="Coils"/>
    </source>
</evidence>
<gene>
    <name evidence="2" type="ORF">ABID27_001054</name>
</gene>
<dbReference type="RefSeq" id="WP_253364240.1">
    <property type="nucleotide sequence ID" value="NZ_JALJXU010000003.1"/>
</dbReference>
<name>A0ABV2JKG7_9STRE</name>
<accession>A0ABV2JKG7</accession>
<keyword evidence="3" id="KW-1185">Reference proteome</keyword>
<sequence>MNTKELKFLRRAQLLELMLEQQNVIEEQQARINELEKELANRHLKMEQVGSIAEASLSLTRIFEEAQAAADLYLENVRRIVEEKEENGI</sequence>
<organism evidence="2 3">
    <name type="scientific">Streptococcus gallinaceus</name>
    <dbReference type="NCBI Taxonomy" id="165758"/>
    <lineage>
        <taxon>Bacteria</taxon>
        <taxon>Bacillati</taxon>
        <taxon>Bacillota</taxon>
        <taxon>Bacilli</taxon>
        <taxon>Lactobacillales</taxon>
        <taxon>Streptococcaceae</taxon>
        <taxon>Streptococcus</taxon>
    </lineage>
</organism>
<keyword evidence="1" id="KW-0175">Coiled coil</keyword>
<protein>
    <recommendedName>
        <fullName evidence="4">DNA repair ATPase</fullName>
    </recommendedName>
</protein>
<reference evidence="2 3" key="1">
    <citation type="submission" date="2024-06" db="EMBL/GenBank/DDBJ databases">
        <title>Genomic Encyclopedia of Type Strains, Phase IV (KMG-IV): sequencing the most valuable type-strain genomes for metagenomic binning, comparative biology and taxonomic classification.</title>
        <authorList>
            <person name="Goeker M."/>
        </authorList>
    </citation>
    <scope>NUCLEOTIDE SEQUENCE [LARGE SCALE GENOMIC DNA]</scope>
    <source>
        <strain evidence="2 3">DSM 15349</strain>
    </source>
</reference>
<feature type="coiled-coil region" evidence="1">
    <location>
        <begin position="11"/>
        <end position="45"/>
    </location>
</feature>